<evidence type="ECO:0000256" key="4">
    <source>
        <dbReference type="ARBA" id="ARBA00023136"/>
    </source>
</evidence>
<feature type="transmembrane region" description="Helical" evidence="6">
    <location>
        <begin position="146"/>
        <end position="162"/>
    </location>
</feature>
<keyword evidence="3 6" id="KW-1133">Transmembrane helix</keyword>
<feature type="transmembrane region" description="Helical" evidence="6">
    <location>
        <begin position="194"/>
        <end position="212"/>
    </location>
</feature>
<evidence type="ECO:0000256" key="5">
    <source>
        <dbReference type="SAM" id="Coils"/>
    </source>
</evidence>
<name>A0A7G9YSJ0_9EURY</name>
<sequence length="222" mass="25836">MVKKEKEMGQKKVPVKKLVEGAAMGLGFFVLFGSLAYREELGAVMDVVLGPLAEFVGRDNFLITILVLSIVTGIYTSIVQKYTMNWELMAKSKEFSKQIKELNKEYMEVKKEDNKHKIKKIEKKRAEVMRKQTQFSGEMMKQQMKPMIYIMVITLPIFFWMWEYATANLSGIGVIFPLIGEKQLLDFFITRMRMPYWLLWYIACSIPMTQVIRKTLGIRSGM</sequence>
<keyword evidence="4 6" id="KW-0472">Membrane</keyword>
<dbReference type="InterPro" id="IPR002809">
    <property type="entry name" value="EMC3/TMCO1"/>
</dbReference>
<organism evidence="7">
    <name type="scientific">Candidatus Methanophagaceae archaeon ANME-1 ERB6</name>
    <dbReference type="NCBI Taxonomy" id="2759912"/>
    <lineage>
        <taxon>Archaea</taxon>
        <taxon>Methanobacteriati</taxon>
        <taxon>Methanobacteriota</taxon>
        <taxon>Stenosarchaea group</taxon>
        <taxon>Methanomicrobia</taxon>
        <taxon>Candidatus Methanophagales</taxon>
        <taxon>Candidatus Methanophagaceae</taxon>
    </lineage>
</organism>
<dbReference type="GO" id="GO:0016020">
    <property type="term" value="C:membrane"/>
    <property type="evidence" value="ECO:0007669"/>
    <property type="project" value="UniProtKB-SubCell"/>
</dbReference>
<dbReference type="EMBL" id="MT631457">
    <property type="protein sequence ID" value="QNO50974.1"/>
    <property type="molecule type" value="Genomic_DNA"/>
</dbReference>
<accession>A0A7G9YSJ0</accession>
<evidence type="ECO:0000313" key="7">
    <source>
        <dbReference type="EMBL" id="QNO50974.1"/>
    </source>
</evidence>
<evidence type="ECO:0000256" key="6">
    <source>
        <dbReference type="SAM" id="Phobius"/>
    </source>
</evidence>
<feature type="coiled-coil region" evidence="5">
    <location>
        <begin position="85"/>
        <end position="131"/>
    </location>
</feature>
<reference evidence="7" key="1">
    <citation type="submission" date="2020-06" db="EMBL/GenBank/DDBJ databases">
        <title>Unique genomic features of the anaerobic methanotrophic archaea.</title>
        <authorList>
            <person name="Chadwick G.L."/>
            <person name="Skennerton C.T."/>
            <person name="Laso-Perez R."/>
            <person name="Leu A.O."/>
            <person name="Speth D.R."/>
            <person name="Yu H."/>
            <person name="Morgan-Lang C."/>
            <person name="Hatzenpichler R."/>
            <person name="Goudeau D."/>
            <person name="Malmstrom R."/>
            <person name="Brazelton W.J."/>
            <person name="Woyke T."/>
            <person name="Hallam S.J."/>
            <person name="Tyson G.W."/>
            <person name="Wegener G."/>
            <person name="Boetius A."/>
            <person name="Orphan V."/>
        </authorList>
    </citation>
    <scope>NUCLEOTIDE SEQUENCE</scope>
</reference>
<dbReference type="PANTHER" id="PTHR42198:SF1">
    <property type="entry name" value="INTEGRAL MEMBRANE PROTEIN"/>
    <property type="match status" value="1"/>
</dbReference>
<dbReference type="SMART" id="SM01415">
    <property type="entry name" value="DUF106"/>
    <property type="match status" value="1"/>
</dbReference>
<evidence type="ECO:0000256" key="3">
    <source>
        <dbReference type="ARBA" id="ARBA00022989"/>
    </source>
</evidence>
<dbReference type="PANTHER" id="PTHR42198">
    <property type="entry name" value="INTEGRAL MEMBRANE PROTEIN"/>
    <property type="match status" value="1"/>
</dbReference>
<feature type="transmembrane region" description="Helical" evidence="6">
    <location>
        <begin position="21"/>
        <end position="37"/>
    </location>
</feature>
<keyword evidence="5" id="KW-0175">Coiled coil</keyword>
<comment type="subcellular location">
    <subcellularLocation>
        <location evidence="1">Membrane</location>
        <topology evidence="1">Multi-pass membrane protein</topology>
    </subcellularLocation>
</comment>
<feature type="transmembrane region" description="Helical" evidence="6">
    <location>
        <begin position="61"/>
        <end position="79"/>
    </location>
</feature>
<dbReference type="Pfam" id="PF01956">
    <property type="entry name" value="EMC3_TMCO1"/>
    <property type="match status" value="1"/>
</dbReference>
<dbReference type="AlphaFoldDB" id="A0A7G9YSJ0"/>
<evidence type="ECO:0000256" key="2">
    <source>
        <dbReference type="ARBA" id="ARBA00022692"/>
    </source>
</evidence>
<protein>
    <recommendedName>
        <fullName evidence="8">DUF106 domain-containing protein</fullName>
    </recommendedName>
</protein>
<gene>
    <name evidence="7" type="ORF">LCGFKGIO_00007</name>
</gene>
<dbReference type="InterPro" id="IPR038978">
    <property type="entry name" value="MJ0935"/>
</dbReference>
<keyword evidence="2 6" id="KW-0812">Transmembrane</keyword>
<proteinExistence type="predicted"/>
<evidence type="ECO:0000256" key="1">
    <source>
        <dbReference type="ARBA" id="ARBA00004141"/>
    </source>
</evidence>
<evidence type="ECO:0008006" key="8">
    <source>
        <dbReference type="Google" id="ProtNLM"/>
    </source>
</evidence>